<organism evidence="1 2">
    <name type="scientific">Shewanella surugensis</name>
    <dbReference type="NCBI Taxonomy" id="212020"/>
    <lineage>
        <taxon>Bacteria</taxon>
        <taxon>Pseudomonadati</taxon>
        <taxon>Pseudomonadota</taxon>
        <taxon>Gammaproteobacteria</taxon>
        <taxon>Alteromonadales</taxon>
        <taxon>Shewanellaceae</taxon>
        <taxon>Shewanella</taxon>
    </lineage>
</organism>
<protein>
    <recommendedName>
        <fullName evidence="3">Nuclear transport factor 2 family protein</fullName>
    </recommendedName>
</protein>
<gene>
    <name evidence="1" type="ORF">L2764_17665</name>
</gene>
<evidence type="ECO:0008006" key="3">
    <source>
        <dbReference type="Google" id="ProtNLM"/>
    </source>
</evidence>
<sequence length="163" mass="18762">MKGMTFKDHSLWLILLFCVASLVSMAVDSKVNGLTTRVKEQFDLSGQYECISTNNKNLKEIYTNKKLTLSLSHGKSRQYQTYDINWVYSLNGQKIDAQAVAILQNETLSLSYNLHFPNNKTLNGVEVIRFNQLDDRWFLYGKWLRNDRSHNTGSISCVMLSNL</sequence>
<dbReference type="EMBL" id="JAKIKS010000080">
    <property type="protein sequence ID" value="MCL1126256.1"/>
    <property type="molecule type" value="Genomic_DNA"/>
</dbReference>
<reference evidence="1 2" key="1">
    <citation type="submission" date="2022-01" db="EMBL/GenBank/DDBJ databases">
        <title>Whole genome-based taxonomy of the Shewanellaceae.</title>
        <authorList>
            <person name="Martin-Rodriguez A.J."/>
        </authorList>
    </citation>
    <scope>NUCLEOTIDE SEQUENCE [LARGE SCALE GENOMIC DNA]</scope>
    <source>
        <strain evidence="1 2">DSM 17177</strain>
    </source>
</reference>
<evidence type="ECO:0000313" key="1">
    <source>
        <dbReference type="EMBL" id="MCL1126256.1"/>
    </source>
</evidence>
<dbReference type="RefSeq" id="WP_248941645.1">
    <property type="nucleotide sequence ID" value="NZ_JAKIKS010000080.1"/>
</dbReference>
<accession>A0ABT0LEX8</accession>
<name>A0ABT0LEX8_9GAMM</name>
<keyword evidence="2" id="KW-1185">Reference proteome</keyword>
<comment type="caution">
    <text evidence="1">The sequence shown here is derived from an EMBL/GenBank/DDBJ whole genome shotgun (WGS) entry which is preliminary data.</text>
</comment>
<dbReference type="Proteomes" id="UP001203423">
    <property type="component" value="Unassembled WGS sequence"/>
</dbReference>
<evidence type="ECO:0000313" key="2">
    <source>
        <dbReference type="Proteomes" id="UP001203423"/>
    </source>
</evidence>
<proteinExistence type="predicted"/>